<evidence type="ECO:0000256" key="4">
    <source>
        <dbReference type="ARBA" id="ARBA00023121"/>
    </source>
</evidence>
<keyword evidence="2" id="KW-0813">Transport</keyword>
<feature type="compositionally biased region" description="Basic and acidic residues" evidence="6">
    <location>
        <begin position="796"/>
        <end position="808"/>
    </location>
</feature>
<evidence type="ECO:0000256" key="3">
    <source>
        <dbReference type="ARBA" id="ARBA00023055"/>
    </source>
</evidence>
<comment type="caution">
    <text evidence="10">The sequence shown here is derived from an EMBL/GenBank/DDBJ whole genome shotgun (WGS) entry which is preliminary data.</text>
</comment>
<comment type="subcellular location">
    <subcellularLocation>
        <location evidence="1">Membrane</location>
    </subcellularLocation>
</comment>
<evidence type="ECO:0000259" key="9">
    <source>
        <dbReference type="PROSITE" id="PS51847"/>
    </source>
</evidence>
<keyword evidence="11" id="KW-1185">Reference proteome</keyword>
<keyword evidence="5 7" id="KW-0472">Membrane</keyword>
<dbReference type="Gene3D" id="2.60.40.150">
    <property type="entry name" value="C2 domain"/>
    <property type="match status" value="1"/>
</dbReference>
<reference evidence="10 11" key="1">
    <citation type="submission" date="2024-06" db="EMBL/GenBank/DDBJ databases">
        <authorList>
            <person name="Kraege A."/>
            <person name="Thomma B."/>
        </authorList>
    </citation>
    <scope>NUCLEOTIDE SEQUENCE [LARGE SCALE GENOMIC DNA]</scope>
</reference>
<feature type="region of interest" description="Disordered" evidence="6">
    <location>
        <begin position="644"/>
        <end position="680"/>
    </location>
</feature>
<dbReference type="CDD" id="cd00030">
    <property type="entry name" value="C2"/>
    <property type="match status" value="1"/>
</dbReference>
<feature type="domain" description="SMP-LTD" evidence="9">
    <location>
        <begin position="202"/>
        <end position="393"/>
    </location>
</feature>
<feature type="transmembrane region" description="Helical" evidence="7">
    <location>
        <begin position="1056"/>
        <end position="1076"/>
    </location>
</feature>
<evidence type="ECO:0000313" key="11">
    <source>
        <dbReference type="Proteomes" id="UP001497392"/>
    </source>
</evidence>
<protein>
    <submittedName>
        <fullName evidence="10">G67 protein</fullName>
    </submittedName>
</protein>
<feature type="compositionally biased region" description="Low complexity" evidence="6">
    <location>
        <begin position="654"/>
        <end position="666"/>
    </location>
</feature>
<sequence length="1081" mass="119136">MLYRNSATEITAQYKHAGGCPVTSAAVKRGSRFHTGDKTRLQARLPGLRSCSVHRSRVYLRGAQAAKAGPAGRGDTEAELGDFKAALEERLASNAEAGSSGHGPRWNPAAGHEALPEVSIAAPMAPEQAYPRSRHMQFLALGAAAALSAQYALQWLGHTPWWQRVSRRFIWWRPEAAPHSPYGTYAGEPDNETTAMVLYSDNAEAVEWINMCWRKMWRVYQRGLERWIADLLQPVFDNLVTDGMVPRFVQRLRILEFTIDHEAPYFSKMRRRTSRRDSDLNGVVDVRYTGGARMLLLIEAGQGRWRFKLPVLVSDLDLECQMWIKLRLAPMCPYIGSISLAFTEPPIIKVQLLPYNRVRIMRIPILQAFLTKLLTVQLPGLIVLPKRLDINIPPAVTAVAEAAVGRDAVMRAVASAVLQADALEHALMAALPLGPQSAAGGVSLPDSFAGELQVTLLEARNLPVWGFPWQSNPYCRIEVGSQSFRSRKEDATSHAGSHRAPVWNQEFQFLVEDPSSQVLNIRVCDSHITGRPDVGYVKFPLTRMPQDGCLTSWLPVQSSIPSQRNQGELHLQLIYKPYEDDEETHDAYRERESFVVARQEAAITDVKSAADASSRAAVAASAAAAAVAVTKAAAARAAAKVRRRAGRSAEVADDVSSNGASSNGNGAQPGVKRRAGANGARPRGVWEIMDSLRDISPDDLFPGVAYSISEDDGDEDMPYTRPVRPTPKDAQKDGQRDGQDGSDRRRPEDPDPKSKTRRMVDRVPSIGRGQILTSEDAPARIDAGIELDLGLGGTEKRRTWPEEADPVHNKAGVHRSQPGDGSRAPSGSRRLQVAKSFAVNSFDDESLAEEGSMSSSDLSQRLDKIPEADDDGRETVRDVAKAAVSSLREPQLDSSDSSRGSVEQSGEGVLSRHSDNNSDSMIVGPEAETDEGWIGWARSLIPWGTKTEQGEDSATKLVQEVLEETKSDRGESESDKKPSWWSNLPFWREEQSTVDAAEAEAKRAAQQKKAEMDELLVPPDLPIEMIAEEVKESWRLKEVHVEKLMQKAVEQSERPWLILLTSISALAAVLLALVFWRLRGF</sequence>
<accession>A0ABP1FEV1</accession>
<dbReference type="InterPro" id="IPR031468">
    <property type="entry name" value="SMP_LBD"/>
</dbReference>
<keyword evidence="4" id="KW-0446">Lipid-binding</keyword>
<dbReference type="InterPro" id="IPR000008">
    <property type="entry name" value="C2_dom"/>
</dbReference>
<feature type="compositionally biased region" description="Basic and acidic residues" evidence="6">
    <location>
        <begin position="726"/>
        <end position="761"/>
    </location>
</feature>
<dbReference type="PROSITE" id="PS51847">
    <property type="entry name" value="SMP"/>
    <property type="match status" value="1"/>
</dbReference>
<evidence type="ECO:0000256" key="1">
    <source>
        <dbReference type="ARBA" id="ARBA00004370"/>
    </source>
</evidence>
<feature type="compositionally biased region" description="Polar residues" evidence="6">
    <location>
        <begin position="892"/>
        <end position="904"/>
    </location>
</feature>
<evidence type="ECO:0000256" key="7">
    <source>
        <dbReference type="SAM" id="Phobius"/>
    </source>
</evidence>
<feature type="domain" description="C2" evidence="8">
    <location>
        <begin position="432"/>
        <end position="554"/>
    </location>
</feature>
<dbReference type="SMART" id="SM00239">
    <property type="entry name" value="C2"/>
    <property type="match status" value="1"/>
</dbReference>
<dbReference type="PANTHER" id="PTHR47261">
    <property type="entry name" value="CALCIUM-DEPENDENT LIPID-BINDING (CALB DOMAIN) FAMILY PROTEIN"/>
    <property type="match status" value="1"/>
</dbReference>
<dbReference type="EMBL" id="CAXHTA020000001">
    <property type="protein sequence ID" value="CAL5218394.1"/>
    <property type="molecule type" value="Genomic_DNA"/>
</dbReference>
<keyword evidence="7" id="KW-0812">Transmembrane</keyword>
<gene>
    <name evidence="10" type="primary">g67</name>
    <name evidence="10" type="ORF">VP750_LOCUS53</name>
</gene>
<evidence type="ECO:0000313" key="10">
    <source>
        <dbReference type="EMBL" id="CAL5218394.1"/>
    </source>
</evidence>
<dbReference type="SUPFAM" id="SSF49562">
    <property type="entry name" value="C2 domain (Calcium/lipid-binding domain, CaLB)"/>
    <property type="match status" value="1"/>
</dbReference>
<name>A0ABP1FEV1_9CHLO</name>
<proteinExistence type="predicted"/>
<dbReference type="PROSITE" id="PS50004">
    <property type="entry name" value="C2"/>
    <property type="match status" value="1"/>
</dbReference>
<dbReference type="CDD" id="cd21669">
    <property type="entry name" value="SMP_SF"/>
    <property type="match status" value="1"/>
</dbReference>
<organism evidence="10 11">
    <name type="scientific">Coccomyxa viridis</name>
    <dbReference type="NCBI Taxonomy" id="1274662"/>
    <lineage>
        <taxon>Eukaryota</taxon>
        <taxon>Viridiplantae</taxon>
        <taxon>Chlorophyta</taxon>
        <taxon>core chlorophytes</taxon>
        <taxon>Trebouxiophyceae</taxon>
        <taxon>Trebouxiophyceae incertae sedis</taxon>
        <taxon>Coccomyxaceae</taxon>
        <taxon>Coccomyxa</taxon>
    </lineage>
</organism>
<dbReference type="InterPro" id="IPR035892">
    <property type="entry name" value="C2_domain_sf"/>
</dbReference>
<feature type="region of interest" description="Disordered" evidence="6">
    <location>
        <begin position="796"/>
        <end position="929"/>
    </location>
</feature>
<dbReference type="Proteomes" id="UP001497392">
    <property type="component" value="Unassembled WGS sequence"/>
</dbReference>
<evidence type="ECO:0000256" key="6">
    <source>
        <dbReference type="SAM" id="MobiDB-lite"/>
    </source>
</evidence>
<evidence type="ECO:0000259" key="8">
    <source>
        <dbReference type="PROSITE" id="PS50004"/>
    </source>
</evidence>
<feature type="compositionally biased region" description="Basic and acidic residues" evidence="6">
    <location>
        <begin position="860"/>
        <end position="880"/>
    </location>
</feature>
<evidence type="ECO:0000256" key="5">
    <source>
        <dbReference type="ARBA" id="ARBA00023136"/>
    </source>
</evidence>
<keyword evidence="7" id="KW-1133">Transmembrane helix</keyword>
<dbReference type="PANTHER" id="PTHR47261:SF4">
    <property type="entry name" value="C2 DOMAIN-CONTAINING PROTEIN"/>
    <property type="match status" value="1"/>
</dbReference>
<feature type="region of interest" description="Disordered" evidence="6">
    <location>
        <begin position="703"/>
        <end position="777"/>
    </location>
</feature>
<dbReference type="Pfam" id="PF00168">
    <property type="entry name" value="C2"/>
    <property type="match status" value="1"/>
</dbReference>
<evidence type="ECO:0000256" key="2">
    <source>
        <dbReference type="ARBA" id="ARBA00022448"/>
    </source>
</evidence>
<keyword evidence="3" id="KW-0445">Lipid transport</keyword>